<evidence type="ECO:0000313" key="4">
    <source>
        <dbReference type="EMBL" id="SET34102.1"/>
    </source>
</evidence>
<feature type="domain" description="AMP-dependent synthetase/ligase" evidence="3">
    <location>
        <begin position="28"/>
        <end position="431"/>
    </location>
</feature>
<organism evidence="4 5">
    <name type="scientific">Hymenobacter actinosclerus</name>
    <dbReference type="NCBI Taxonomy" id="82805"/>
    <lineage>
        <taxon>Bacteria</taxon>
        <taxon>Pseudomonadati</taxon>
        <taxon>Bacteroidota</taxon>
        <taxon>Cytophagia</taxon>
        <taxon>Cytophagales</taxon>
        <taxon>Hymenobacteraceae</taxon>
        <taxon>Hymenobacter</taxon>
    </lineage>
</organism>
<evidence type="ECO:0000259" key="3">
    <source>
        <dbReference type="Pfam" id="PF00501"/>
    </source>
</evidence>
<dbReference type="InterPro" id="IPR000873">
    <property type="entry name" value="AMP-dep_synth/lig_dom"/>
</dbReference>
<reference evidence="5" key="1">
    <citation type="submission" date="2016-10" db="EMBL/GenBank/DDBJ databases">
        <authorList>
            <person name="Varghese N."/>
            <person name="Submissions S."/>
        </authorList>
    </citation>
    <scope>NUCLEOTIDE SEQUENCE [LARGE SCALE GENOMIC DNA]</scope>
    <source>
        <strain evidence="5">DSM 15310</strain>
    </source>
</reference>
<accession>A0A1I0DP23</accession>
<dbReference type="CDD" id="cd05907">
    <property type="entry name" value="VL_LC_FACS_like"/>
    <property type="match status" value="1"/>
</dbReference>
<proteinExistence type="predicted"/>
<dbReference type="PROSITE" id="PS00455">
    <property type="entry name" value="AMP_BINDING"/>
    <property type="match status" value="1"/>
</dbReference>
<dbReference type="Pfam" id="PF00501">
    <property type="entry name" value="AMP-binding"/>
    <property type="match status" value="1"/>
</dbReference>
<gene>
    <name evidence="4" type="ORF">SAMN04487998_1485</name>
</gene>
<keyword evidence="1" id="KW-0547">Nucleotide-binding</keyword>
<dbReference type="PANTHER" id="PTHR43272:SF33">
    <property type="entry name" value="AMP-BINDING DOMAIN-CONTAINING PROTEIN-RELATED"/>
    <property type="match status" value="1"/>
</dbReference>
<dbReference type="EMBL" id="FOHS01000002">
    <property type="protein sequence ID" value="SET34102.1"/>
    <property type="molecule type" value="Genomic_DNA"/>
</dbReference>
<keyword evidence="5" id="KW-1185">Reference proteome</keyword>
<dbReference type="STRING" id="82805.SAMN04487998_1485"/>
<dbReference type="InterPro" id="IPR020845">
    <property type="entry name" value="AMP-binding_CS"/>
</dbReference>
<dbReference type="PANTHER" id="PTHR43272">
    <property type="entry name" value="LONG-CHAIN-FATTY-ACID--COA LIGASE"/>
    <property type="match status" value="1"/>
</dbReference>
<evidence type="ECO:0000256" key="1">
    <source>
        <dbReference type="ARBA" id="ARBA00022741"/>
    </source>
</evidence>
<evidence type="ECO:0000313" key="5">
    <source>
        <dbReference type="Proteomes" id="UP000198697"/>
    </source>
</evidence>
<dbReference type="AlphaFoldDB" id="A0A1I0DP23"/>
<dbReference type="GO" id="GO:0016020">
    <property type="term" value="C:membrane"/>
    <property type="evidence" value="ECO:0007669"/>
    <property type="project" value="TreeGrafter"/>
</dbReference>
<keyword evidence="2" id="KW-0067">ATP-binding</keyword>
<dbReference type="Proteomes" id="UP000198697">
    <property type="component" value="Unassembled WGS sequence"/>
</dbReference>
<dbReference type="GO" id="GO:0005524">
    <property type="term" value="F:ATP binding"/>
    <property type="evidence" value="ECO:0007669"/>
    <property type="project" value="UniProtKB-KW"/>
</dbReference>
<sequence>MFVVCRRSVAFPNSRAMTFFRTFDLLAHLAETTPQADCLVEKKDGRWQPLSAQQVQQSSDQFSLGLRALGVGAGDKVAIICANRPEWVVADMGIAQLGAVSVPMYPTITVEDYRHIFQDAGVRVVLVQDATLLEKVRQAVAGLEAGPEHLVTFDPTPGVPSYADLLTRGAAADPAALAPLKAAVQPDDLLTLIYTSGTTGRPKGVMLSHRNILFNCQNLLTYLPLAPGSKTLSFLPLSHIFERTATFLYLQLKMSIYYAESVALIADNLREVQPQAFTTVPRLLEKIFDKIVATGQQLTGAKRTLFDWAMRLGLRYDTQQDQGWWCNTQLALANKLVFSKWREALGGEVRYIICGGAALQPRLARVFWAAGIRVMEGYGMTESSPVIAASRPEPENNLIGAVGPVLPNVEVKIAPDGEILTRSPSVMQGYYHRPDLTAEAIDAEGWLHTGDIGELVQGKFLKITDRKKEMFKNANGKYVAPQPLESKLSESPLVEQVMVVGEGEKYTAALLVPAFAELRTWAAGQGLPAELSDAALVADERVRQRYDQLLQEANTNFADWEQIKKVALVATPWSVESGELTPTLKVRRKIIRENNSTQLEQLYRG</sequence>
<name>A0A1I0DP23_9BACT</name>
<dbReference type="Gene3D" id="3.40.50.12780">
    <property type="entry name" value="N-terminal domain of ligase-like"/>
    <property type="match status" value="2"/>
</dbReference>
<evidence type="ECO:0000256" key="2">
    <source>
        <dbReference type="ARBA" id="ARBA00022840"/>
    </source>
</evidence>
<dbReference type="SUPFAM" id="SSF56801">
    <property type="entry name" value="Acetyl-CoA synthetase-like"/>
    <property type="match status" value="1"/>
</dbReference>
<protein>
    <submittedName>
        <fullName evidence="4">Long-chain acyl-CoA synthetase</fullName>
    </submittedName>
</protein>
<dbReference type="GO" id="GO:0004467">
    <property type="term" value="F:long-chain fatty acid-CoA ligase activity"/>
    <property type="evidence" value="ECO:0007669"/>
    <property type="project" value="TreeGrafter"/>
</dbReference>
<dbReference type="Pfam" id="PF23562">
    <property type="entry name" value="AMP-binding_C_3"/>
    <property type="match status" value="1"/>
</dbReference>
<dbReference type="InterPro" id="IPR042099">
    <property type="entry name" value="ANL_N_sf"/>
</dbReference>